<name>A0A4Z2IZD0_9TELE</name>
<evidence type="ECO:0000313" key="3">
    <source>
        <dbReference type="Proteomes" id="UP000314294"/>
    </source>
</evidence>
<feature type="region of interest" description="Disordered" evidence="1">
    <location>
        <begin position="1"/>
        <end position="55"/>
    </location>
</feature>
<proteinExistence type="predicted"/>
<reference evidence="2 3" key="1">
    <citation type="submission" date="2019-03" db="EMBL/GenBank/DDBJ databases">
        <title>First draft genome of Liparis tanakae, snailfish: a comprehensive survey of snailfish specific genes.</title>
        <authorList>
            <person name="Kim W."/>
            <person name="Song I."/>
            <person name="Jeong J.-H."/>
            <person name="Kim D."/>
            <person name="Kim S."/>
            <person name="Ryu S."/>
            <person name="Song J.Y."/>
            <person name="Lee S.K."/>
        </authorList>
    </citation>
    <scope>NUCLEOTIDE SEQUENCE [LARGE SCALE GENOMIC DNA]</scope>
    <source>
        <tissue evidence="2">Muscle</tissue>
    </source>
</reference>
<feature type="compositionally biased region" description="Polar residues" evidence="1">
    <location>
        <begin position="24"/>
        <end position="35"/>
    </location>
</feature>
<dbReference type="EMBL" id="SRLO01000038">
    <property type="protein sequence ID" value="TNN82553.1"/>
    <property type="molecule type" value="Genomic_DNA"/>
</dbReference>
<comment type="caution">
    <text evidence="2">The sequence shown here is derived from an EMBL/GenBank/DDBJ whole genome shotgun (WGS) entry which is preliminary data.</text>
</comment>
<dbReference type="Proteomes" id="UP000314294">
    <property type="component" value="Unassembled WGS sequence"/>
</dbReference>
<sequence length="74" mass="8033">MRSAAMRTQLGNNVDGVTEAAHAPTNQPTNQPTNRPTDHSIPSAANRTRSLPGLPPHWKQCCLALQCRQQTCGK</sequence>
<evidence type="ECO:0000313" key="2">
    <source>
        <dbReference type="EMBL" id="TNN82553.1"/>
    </source>
</evidence>
<gene>
    <name evidence="2" type="ORF">EYF80_007071</name>
</gene>
<accession>A0A4Z2IZD0</accession>
<keyword evidence="3" id="KW-1185">Reference proteome</keyword>
<dbReference type="AlphaFoldDB" id="A0A4Z2IZD0"/>
<evidence type="ECO:0000256" key="1">
    <source>
        <dbReference type="SAM" id="MobiDB-lite"/>
    </source>
</evidence>
<organism evidence="2 3">
    <name type="scientific">Liparis tanakae</name>
    <name type="common">Tanaka's snailfish</name>
    <dbReference type="NCBI Taxonomy" id="230148"/>
    <lineage>
        <taxon>Eukaryota</taxon>
        <taxon>Metazoa</taxon>
        <taxon>Chordata</taxon>
        <taxon>Craniata</taxon>
        <taxon>Vertebrata</taxon>
        <taxon>Euteleostomi</taxon>
        <taxon>Actinopterygii</taxon>
        <taxon>Neopterygii</taxon>
        <taxon>Teleostei</taxon>
        <taxon>Neoteleostei</taxon>
        <taxon>Acanthomorphata</taxon>
        <taxon>Eupercaria</taxon>
        <taxon>Perciformes</taxon>
        <taxon>Cottioidei</taxon>
        <taxon>Cottales</taxon>
        <taxon>Liparidae</taxon>
        <taxon>Liparis</taxon>
    </lineage>
</organism>
<protein>
    <submittedName>
        <fullName evidence="2">Uncharacterized protein</fullName>
    </submittedName>
</protein>